<dbReference type="FunFam" id="3.90.228.10:FF:000002">
    <property type="entry name" value="Poly [ADP-ribose] polymerase"/>
    <property type="match status" value="1"/>
</dbReference>
<sequence>MSTKQTRKRQTKAAVPEVVNEDEPIVKKGRGRPPKRKEEEENKEEVVTKMDVEENGDDDEAEVEVTAPKRGRGRAKKNAQTAATVDVKGKNAEIDEEEKDKKEPRPKRNTRTNKVKQEVENDSQQNDVAVPRSRRGKRNTRKEENADDDQQATTTTAAAAADVHVKKEEEDADDNQPTTTATGVQVKKEEDDEDKQAPAAPKNSKKGKKEEDDEDKQAPAAPKNSKKGKKGKGKSAAKDDASKETEEEASTSQKIQGGKKSKASGKKKTTSGKENTDSSNIPQKSGAERVVIVKGRAAVDALCPIAATSHVYDEDDDVWDCMLNQTNIQFNNNKFYLMQLLEDDSQGTFSVWMRWGRVGANGQKSLQPCATNLDKAKNIFMKKFSDKTKNDWDMRDVFEKVPGKYDMLSMDYSKGEDTPDIAEAAKKSQEKSIKIESKLEAHVRALIEMICDVRTMEETVVEMSYDAKKAPLGKLTTEQIKAGYLALKKIDTLIQKGSYKSQDLVQACNDFYTRIPHYFGMKVPPLIRTNQEIRAKMALLEALGDIQAALSVLGQPTDSNLHPVDQQYFNLKCDLTLLEKECGDFKIIEKYLQTTHAKTHNTYSLEVLEVFSCHKEGEHERFSDVGNRMLLWHGSRLSNWAGILSQSLRIAPPEAPSTGYMFGKGIYFADMASKSANYCWATQRNNVGFLLLCDVSLGKINNLYHADYNAHKLPSNCHSVKGCGITAPVDKNFTKLSDGTVVPMGPGVKVTGASHANYSLLYNEYIVYNVNQVLTRYLIKVKFNFKT</sequence>
<dbReference type="Pfam" id="PF05406">
    <property type="entry name" value="WGR"/>
    <property type="match status" value="1"/>
</dbReference>
<dbReference type="SUPFAM" id="SSF56399">
    <property type="entry name" value="ADP-ribosylation"/>
    <property type="match status" value="1"/>
</dbReference>
<evidence type="ECO:0000256" key="17">
    <source>
        <dbReference type="ARBA" id="ARBA00071874"/>
    </source>
</evidence>
<accession>A0AAE1TWU3</accession>
<dbReference type="InterPro" id="IPR004102">
    <property type="entry name" value="Poly(ADP-ribose)pol_reg_dom"/>
</dbReference>
<keyword evidence="11" id="KW-0862">Zinc</keyword>
<name>A0AAE1TWU3_9EUCA</name>
<evidence type="ECO:0000256" key="9">
    <source>
        <dbReference type="ARBA" id="ARBA00022765"/>
    </source>
</evidence>
<dbReference type="PROSITE" id="PS51059">
    <property type="entry name" value="PARP_CATALYTIC"/>
    <property type="match status" value="1"/>
</dbReference>
<keyword evidence="13" id="KW-0238">DNA-binding</keyword>
<feature type="region of interest" description="Disordered" evidence="19">
    <location>
        <begin position="1"/>
        <end position="283"/>
    </location>
</feature>
<dbReference type="InterPro" id="IPR012317">
    <property type="entry name" value="Poly(ADP-ribose)pol_cat_dom"/>
</dbReference>
<keyword evidence="8" id="KW-0677">Repeat</keyword>
<dbReference type="Pfam" id="PF02877">
    <property type="entry name" value="PARP_reg"/>
    <property type="match status" value="1"/>
</dbReference>
<dbReference type="InterPro" id="IPR050800">
    <property type="entry name" value="ARTD/PARP"/>
</dbReference>
<evidence type="ECO:0000256" key="19">
    <source>
        <dbReference type="SAM" id="MobiDB-lite"/>
    </source>
</evidence>
<feature type="compositionally biased region" description="Basic residues" evidence="19">
    <location>
        <begin position="257"/>
        <end position="270"/>
    </location>
</feature>
<protein>
    <recommendedName>
        <fullName evidence="17 18">Poly [ADP-ribose] polymerase</fullName>
        <shortName evidence="18">PARP</shortName>
        <ecNumber evidence="18">2.4.2.-</ecNumber>
    </recommendedName>
</protein>
<feature type="compositionally biased region" description="Basic residues" evidence="19">
    <location>
        <begin position="224"/>
        <end position="235"/>
    </location>
</feature>
<evidence type="ECO:0000313" key="23">
    <source>
        <dbReference type="EMBL" id="KAK4301638.1"/>
    </source>
</evidence>
<keyword evidence="10" id="KW-0863">Zinc-finger</keyword>
<evidence type="ECO:0000256" key="4">
    <source>
        <dbReference type="ARBA" id="ARBA00022676"/>
    </source>
</evidence>
<feature type="compositionally biased region" description="Basic and acidic residues" evidence="19">
    <location>
        <begin position="87"/>
        <end position="103"/>
    </location>
</feature>
<keyword evidence="12 18" id="KW-0520">NAD</keyword>
<keyword evidence="24" id="KW-1185">Reference proteome</keyword>
<comment type="catalytic activity">
    <reaction evidence="1">
        <text>L-aspartyl-[protein] + NAD(+) = 4-O-(ADP-D-ribosyl)-L-aspartyl-[protein] + nicotinamide</text>
        <dbReference type="Rhea" id="RHEA:54424"/>
        <dbReference type="Rhea" id="RHEA-COMP:9867"/>
        <dbReference type="Rhea" id="RHEA-COMP:13832"/>
        <dbReference type="ChEBI" id="CHEBI:17154"/>
        <dbReference type="ChEBI" id="CHEBI:29961"/>
        <dbReference type="ChEBI" id="CHEBI:57540"/>
        <dbReference type="ChEBI" id="CHEBI:138102"/>
    </reaction>
</comment>
<keyword evidence="4 18" id="KW-0328">Glycosyltransferase</keyword>
<dbReference type="GO" id="GO:0003950">
    <property type="term" value="F:NAD+ poly-ADP-ribosyltransferase activity"/>
    <property type="evidence" value="ECO:0007669"/>
    <property type="project" value="UniProtKB-UniRule"/>
</dbReference>
<evidence type="ECO:0000256" key="7">
    <source>
        <dbReference type="ARBA" id="ARBA00022723"/>
    </source>
</evidence>
<feature type="compositionally biased region" description="Basic and acidic residues" evidence="19">
    <location>
        <begin position="36"/>
        <end position="52"/>
    </location>
</feature>
<dbReference type="PROSITE" id="PS51977">
    <property type="entry name" value="WGR"/>
    <property type="match status" value="1"/>
</dbReference>
<keyword evidence="5 18" id="KW-0808">Transferase</keyword>
<keyword evidence="9" id="KW-0013">ADP-ribosylation</keyword>
<feature type="compositionally biased region" description="Low complexity" evidence="19">
    <location>
        <begin position="151"/>
        <end position="162"/>
    </location>
</feature>
<feature type="compositionally biased region" description="Basic residues" evidence="19">
    <location>
        <begin position="1"/>
        <end position="11"/>
    </location>
</feature>
<dbReference type="SMART" id="SM00773">
    <property type="entry name" value="WGR"/>
    <property type="match status" value="1"/>
</dbReference>
<evidence type="ECO:0000256" key="5">
    <source>
        <dbReference type="ARBA" id="ARBA00022679"/>
    </source>
</evidence>
<evidence type="ECO:0000256" key="3">
    <source>
        <dbReference type="ARBA" id="ARBA00004123"/>
    </source>
</evidence>
<dbReference type="AlphaFoldDB" id="A0AAE1TWU3"/>
<evidence type="ECO:0000256" key="1">
    <source>
        <dbReference type="ARBA" id="ARBA00000438"/>
    </source>
</evidence>
<dbReference type="FunFam" id="2.20.140.10:FF:000001">
    <property type="entry name" value="Poly [ADP-ribose] polymerase"/>
    <property type="match status" value="1"/>
</dbReference>
<evidence type="ECO:0000259" key="21">
    <source>
        <dbReference type="PROSITE" id="PS51060"/>
    </source>
</evidence>
<dbReference type="InterPro" id="IPR017956">
    <property type="entry name" value="AT_hook_DNA-bd_motif"/>
</dbReference>
<dbReference type="CDD" id="cd08003">
    <property type="entry name" value="WGR_PARP2_like"/>
    <property type="match status" value="1"/>
</dbReference>
<dbReference type="Gene3D" id="1.20.142.10">
    <property type="entry name" value="Poly(ADP-ribose) polymerase, regulatory domain"/>
    <property type="match status" value="1"/>
</dbReference>
<evidence type="ECO:0000256" key="8">
    <source>
        <dbReference type="ARBA" id="ARBA00022737"/>
    </source>
</evidence>
<evidence type="ECO:0000256" key="6">
    <source>
        <dbReference type="ARBA" id="ARBA00022695"/>
    </source>
</evidence>
<dbReference type="SUPFAM" id="SSF47587">
    <property type="entry name" value="Domain of poly(ADP-ribose) polymerase"/>
    <property type="match status" value="1"/>
</dbReference>
<dbReference type="PANTHER" id="PTHR10459">
    <property type="entry name" value="DNA LIGASE"/>
    <property type="match status" value="1"/>
</dbReference>
<dbReference type="GO" id="GO:0003677">
    <property type="term" value="F:DNA binding"/>
    <property type="evidence" value="ECO:0007669"/>
    <property type="project" value="UniProtKB-KW"/>
</dbReference>
<keyword evidence="14" id="KW-0539">Nucleus</keyword>
<keyword evidence="6" id="KW-0548">Nucleotidyltransferase</keyword>
<dbReference type="GO" id="GO:0006302">
    <property type="term" value="P:double-strand break repair"/>
    <property type="evidence" value="ECO:0007669"/>
    <property type="project" value="TreeGrafter"/>
</dbReference>
<dbReference type="InterPro" id="IPR036930">
    <property type="entry name" value="WGR_dom_sf"/>
</dbReference>
<dbReference type="Gene3D" id="3.90.228.10">
    <property type="match status" value="1"/>
</dbReference>
<feature type="compositionally biased region" description="Basic residues" evidence="19">
    <location>
        <begin position="104"/>
        <end position="114"/>
    </location>
</feature>
<evidence type="ECO:0000259" key="22">
    <source>
        <dbReference type="PROSITE" id="PS51977"/>
    </source>
</evidence>
<dbReference type="Pfam" id="PF00644">
    <property type="entry name" value="PARP"/>
    <property type="match status" value="1"/>
</dbReference>
<dbReference type="CDD" id="cd01437">
    <property type="entry name" value="parp_like"/>
    <property type="match status" value="1"/>
</dbReference>
<dbReference type="InterPro" id="IPR008893">
    <property type="entry name" value="WGR_domain"/>
</dbReference>
<dbReference type="InterPro" id="IPR036616">
    <property type="entry name" value="Poly(ADP-ribose)pol_reg_dom_sf"/>
</dbReference>
<evidence type="ECO:0000259" key="20">
    <source>
        <dbReference type="PROSITE" id="PS51059"/>
    </source>
</evidence>
<feature type="domain" description="PARP catalytic" evidence="20">
    <location>
        <begin position="562"/>
        <end position="787"/>
    </location>
</feature>
<gene>
    <name evidence="23" type="ORF">Pmani_026225</name>
</gene>
<dbReference type="EC" id="2.4.2.-" evidence="18"/>
<dbReference type="Proteomes" id="UP001292094">
    <property type="component" value="Unassembled WGS sequence"/>
</dbReference>
<dbReference type="GO" id="GO:0070212">
    <property type="term" value="P:protein poly-ADP-ribosylation"/>
    <property type="evidence" value="ECO:0007669"/>
    <property type="project" value="TreeGrafter"/>
</dbReference>
<keyword evidence="7" id="KW-0479">Metal-binding</keyword>
<dbReference type="GO" id="GO:0005730">
    <property type="term" value="C:nucleolus"/>
    <property type="evidence" value="ECO:0007669"/>
    <property type="project" value="TreeGrafter"/>
</dbReference>
<evidence type="ECO:0000313" key="24">
    <source>
        <dbReference type="Proteomes" id="UP001292094"/>
    </source>
</evidence>
<evidence type="ECO:0000256" key="16">
    <source>
        <dbReference type="ARBA" id="ARBA00033987"/>
    </source>
</evidence>
<organism evidence="23 24">
    <name type="scientific">Petrolisthes manimaculis</name>
    <dbReference type="NCBI Taxonomy" id="1843537"/>
    <lineage>
        <taxon>Eukaryota</taxon>
        <taxon>Metazoa</taxon>
        <taxon>Ecdysozoa</taxon>
        <taxon>Arthropoda</taxon>
        <taxon>Crustacea</taxon>
        <taxon>Multicrustacea</taxon>
        <taxon>Malacostraca</taxon>
        <taxon>Eumalacostraca</taxon>
        <taxon>Eucarida</taxon>
        <taxon>Decapoda</taxon>
        <taxon>Pleocyemata</taxon>
        <taxon>Anomura</taxon>
        <taxon>Galatheoidea</taxon>
        <taxon>Porcellanidae</taxon>
        <taxon>Petrolisthes</taxon>
    </lineage>
</organism>
<comment type="subcellular location">
    <subcellularLocation>
        <location evidence="3">Nucleus</location>
    </subcellularLocation>
</comment>
<comment type="catalytic activity">
    <reaction evidence="16">
        <text>NAD(+) + (ADP-D-ribosyl)n-acceptor = nicotinamide + (ADP-D-ribosyl)n+1-acceptor + H(+).</text>
        <dbReference type="EC" id="2.4.2.30"/>
    </reaction>
</comment>
<feature type="domain" description="WGR" evidence="22">
    <location>
        <begin position="308"/>
        <end position="405"/>
    </location>
</feature>
<evidence type="ECO:0000256" key="14">
    <source>
        <dbReference type="ARBA" id="ARBA00023242"/>
    </source>
</evidence>
<evidence type="ECO:0000256" key="18">
    <source>
        <dbReference type="RuleBase" id="RU362114"/>
    </source>
</evidence>
<feature type="compositionally biased region" description="Acidic residues" evidence="19">
    <location>
        <begin position="53"/>
        <end position="63"/>
    </location>
</feature>
<evidence type="ECO:0000256" key="10">
    <source>
        <dbReference type="ARBA" id="ARBA00022771"/>
    </source>
</evidence>
<dbReference type="FunFam" id="1.20.142.10:FF:000001">
    <property type="entry name" value="Poly [ADP-ribose] polymerase"/>
    <property type="match status" value="1"/>
</dbReference>
<dbReference type="PRINTS" id="PR00929">
    <property type="entry name" value="ATHOOK"/>
</dbReference>
<dbReference type="GO" id="GO:0008270">
    <property type="term" value="F:zinc ion binding"/>
    <property type="evidence" value="ECO:0007669"/>
    <property type="project" value="UniProtKB-KW"/>
</dbReference>
<comment type="catalytic activity">
    <reaction evidence="2">
        <text>L-glutamyl-[protein] + NAD(+) = 5-O-(ADP-D-ribosyl)-L-glutamyl-[protein] + nicotinamide</text>
        <dbReference type="Rhea" id="RHEA:58224"/>
        <dbReference type="Rhea" id="RHEA-COMP:10208"/>
        <dbReference type="Rhea" id="RHEA-COMP:15089"/>
        <dbReference type="ChEBI" id="CHEBI:17154"/>
        <dbReference type="ChEBI" id="CHEBI:29973"/>
        <dbReference type="ChEBI" id="CHEBI:57540"/>
        <dbReference type="ChEBI" id="CHEBI:142540"/>
    </reaction>
</comment>
<dbReference type="Gene3D" id="2.20.140.10">
    <property type="entry name" value="WGR domain"/>
    <property type="match status" value="1"/>
</dbReference>
<evidence type="ECO:0000256" key="15">
    <source>
        <dbReference type="ARBA" id="ARBA00024347"/>
    </source>
</evidence>
<evidence type="ECO:0000256" key="12">
    <source>
        <dbReference type="ARBA" id="ARBA00023027"/>
    </source>
</evidence>
<dbReference type="PANTHER" id="PTHR10459:SF60">
    <property type="entry name" value="POLY [ADP-RIBOSE] POLYMERASE 2"/>
    <property type="match status" value="1"/>
</dbReference>
<dbReference type="SUPFAM" id="SSF142921">
    <property type="entry name" value="WGR domain-like"/>
    <property type="match status" value="1"/>
</dbReference>
<evidence type="ECO:0000256" key="2">
    <source>
        <dbReference type="ARBA" id="ARBA00000459"/>
    </source>
</evidence>
<dbReference type="GO" id="GO:0016779">
    <property type="term" value="F:nucleotidyltransferase activity"/>
    <property type="evidence" value="ECO:0007669"/>
    <property type="project" value="UniProtKB-KW"/>
</dbReference>
<proteinExistence type="inferred from homology"/>
<dbReference type="GO" id="GO:1990404">
    <property type="term" value="F:NAD+-protein mono-ADP-ribosyltransferase activity"/>
    <property type="evidence" value="ECO:0007669"/>
    <property type="project" value="TreeGrafter"/>
</dbReference>
<comment type="caution">
    <text evidence="23">The sequence shown here is derived from an EMBL/GenBank/DDBJ whole genome shotgun (WGS) entry which is preliminary data.</text>
</comment>
<dbReference type="PROSITE" id="PS51060">
    <property type="entry name" value="PARP_ALPHA_HD"/>
    <property type="match status" value="1"/>
</dbReference>
<evidence type="ECO:0000256" key="13">
    <source>
        <dbReference type="ARBA" id="ARBA00023125"/>
    </source>
</evidence>
<evidence type="ECO:0000256" key="11">
    <source>
        <dbReference type="ARBA" id="ARBA00022833"/>
    </source>
</evidence>
<comment type="similarity">
    <text evidence="15">Belongs to the ARTD/PARP family.</text>
</comment>
<dbReference type="EMBL" id="JAWZYT010002853">
    <property type="protein sequence ID" value="KAK4301638.1"/>
    <property type="molecule type" value="Genomic_DNA"/>
</dbReference>
<feature type="domain" description="PARP alpha-helical" evidence="21">
    <location>
        <begin position="436"/>
        <end position="554"/>
    </location>
</feature>
<reference evidence="23" key="1">
    <citation type="submission" date="2023-11" db="EMBL/GenBank/DDBJ databases">
        <title>Genome assemblies of two species of porcelain crab, Petrolisthes cinctipes and Petrolisthes manimaculis (Anomura: Porcellanidae).</title>
        <authorList>
            <person name="Angst P."/>
        </authorList>
    </citation>
    <scope>NUCLEOTIDE SEQUENCE</scope>
    <source>
        <strain evidence="23">PB745_02</strain>
        <tissue evidence="23">Gill</tissue>
    </source>
</reference>